<proteinExistence type="predicted"/>
<dbReference type="Pfam" id="PF13439">
    <property type="entry name" value="Glyco_transf_4"/>
    <property type="match status" value="1"/>
</dbReference>
<dbReference type="InterPro" id="IPR028098">
    <property type="entry name" value="Glyco_trans_4-like_N"/>
</dbReference>
<dbReference type="Pfam" id="PF13692">
    <property type="entry name" value="Glyco_trans_1_4"/>
    <property type="match status" value="1"/>
</dbReference>
<dbReference type="InterPro" id="IPR050194">
    <property type="entry name" value="Glycosyltransferase_grp1"/>
</dbReference>
<evidence type="ECO:0000313" key="3">
    <source>
        <dbReference type="Proteomes" id="UP000320674"/>
    </source>
</evidence>
<keyword evidence="2" id="KW-0808">Transferase</keyword>
<dbReference type="Proteomes" id="UP000320674">
    <property type="component" value="Unassembled WGS sequence"/>
</dbReference>
<dbReference type="CDD" id="cd03825">
    <property type="entry name" value="GT4_WcaC-like"/>
    <property type="match status" value="1"/>
</dbReference>
<dbReference type="EMBL" id="SFAZ01000008">
    <property type="protein sequence ID" value="TRU80429.1"/>
    <property type="molecule type" value="Genomic_DNA"/>
</dbReference>
<dbReference type="Gene3D" id="3.40.50.2000">
    <property type="entry name" value="Glycogen Phosphorylase B"/>
    <property type="match status" value="2"/>
</dbReference>
<protein>
    <submittedName>
        <fullName evidence="2">Glycosyltransferase</fullName>
    </submittedName>
</protein>
<dbReference type="GO" id="GO:0016757">
    <property type="term" value="F:glycosyltransferase activity"/>
    <property type="evidence" value="ECO:0007669"/>
    <property type="project" value="TreeGrafter"/>
</dbReference>
<feature type="domain" description="Glycosyltransferase subfamily 4-like N-terminal" evidence="1">
    <location>
        <begin position="46"/>
        <end position="217"/>
    </location>
</feature>
<sequence length="428" mass="48565">MKVIHLNTNDLEGGAAQASYRLHTGLRGIGIDSQMLVQRKISDVPTVIAPATKIEKAVSQTRPSLDLLPVLLYSNRQRTPYSIQWLPDRLVSRVAQISPDIINLHWINAGFLQIETLAKFKQPLVWTAHDMWPFTGGCHYSGECNKYTQSCGHCPQLKSQQDGDISRWVWWRKAKAWKNLNLTIVTPSQWLADCARNSSLFQDLRIEVIANGLDIQRYKPIEKNTARHLLGLPQDKQLILFGAMTATSDNRKGFHLLLPAIKKLSQWEIWQYKLELVVFGASEPVNPPDFGLKTHYLGRLNDDISLALVYAAADIFVAPSIEDNLPNTVMEALACATPSVAFKIGGMPDMIEHQENGYLAHPFEVEDLARGINWVLEDTERYNQLCIRARQKVEQEFTLELQAQKYLELYSDILSKSNRHLQKSLPQS</sequence>
<comment type="caution">
    <text evidence="2">The sequence shown here is derived from an EMBL/GenBank/DDBJ whole genome shotgun (WGS) entry which is preliminary data.</text>
</comment>
<reference evidence="2 3" key="1">
    <citation type="submission" date="2019-01" db="EMBL/GenBank/DDBJ databases">
        <title>Coherence of Microcystis species and biogeography revealed through population genomics.</title>
        <authorList>
            <person name="Perez-Carrascal O.M."/>
            <person name="Terrat Y."/>
            <person name="Giani A."/>
            <person name="Fortin N."/>
            <person name="Tromas N."/>
            <person name="Shapiro B.J."/>
        </authorList>
    </citation>
    <scope>NUCLEOTIDE SEQUENCE [LARGE SCALE GENOMIC DNA]</scope>
    <source>
        <strain evidence="2">Mv_BB_P_19951000_S68D</strain>
    </source>
</reference>
<evidence type="ECO:0000259" key="1">
    <source>
        <dbReference type="Pfam" id="PF13439"/>
    </source>
</evidence>
<organism evidence="2 3">
    <name type="scientific">Microcystis viridis Mv_BB_P_19951000_S68D</name>
    <dbReference type="NCBI Taxonomy" id="2486270"/>
    <lineage>
        <taxon>Bacteria</taxon>
        <taxon>Bacillati</taxon>
        <taxon>Cyanobacteriota</taxon>
        <taxon>Cyanophyceae</taxon>
        <taxon>Oscillatoriophycideae</taxon>
        <taxon>Chroococcales</taxon>
        <taxon>Microcystaceae</taxon>
        <taxon>Microcystis</taxon>
    </lineage>
</organism>
<evidence type="ECO:0000313" key="2">
    <source>
        <dbReference type="EMBL" id="TRU80429.1"/>
    </source>
</evidence>
<accession>A0A552IAD6</accession>
<name>A0A552IAD6_MICVR</name>
<dbReference type="PANTHER" id="PTHR45947">
    <property type="entry name" value="SULFOQUINOVOSYL TRANSFERASE SQD2"/>
    <property type="match status" value="1"/>
</dbReference>
<dbReference type="AlphaFoldDB" id="A0A552IAD6"/>
<gene>
    <name evidence="2" type="ORF">EWV77_00315</name>
</gene>
<dbReference type="PANTHER" id="PTHR45947:SF14">
    <property type="entry name" value="SLL1723 PROTEIN"/>
    <property type="match status" value="1"/>
</dbReference>
<dbReference type="SUPFAM" id="SSF53756">
    <property type="entry name" value="UDP-Glycosyltransferase/glycogen phosphorylase"/>
    <property type="match status" value="1"/>
</dbReference>